<reference evidence="9" key="2">
    <citation type="submission" date="2025-08" db="UniProtKB">
        <authorList>
            <consortium name="Ensembl"/>
        </authorList>
    </citation>
    <scope>IDENTIFICATION</scope>
</reference>
<organism evidence="9 10">
    <name type="scientific">Latimeria chalumnae</name>
    <name type="common">Coelacanth</name>
    <dbReference type="NCBI Taxonomy" id="7897"/>
    <lineage>
        <taxon>Eukaryota</taxon>
        <taxon>Metazoa</taxon>
        <taxon>Chordata</taxon>
        <taxon>Craniata</taxon>
        <taxon>Vertebrata</taxon>
        <taxon>Euteleostomi</taxon>
        <taxon>Coelacanthiformes</taxon>
        <taxon>Coelacanthidae</taxon>
        <taxon>Latimeria</taxon>
    </lineage>
</organism>
<accession>H3AC59</accession>
<dbReference type="InParanoid" id="H3AC59"/>
<keyword evidence="10" id="KW-1185">Reference proteome</keyword>
<evidence type="ECO:0000313" key="10">
    <source>
        <dbReference type="Proteomes" id="UP000008672"/>
    </source>
</evidence>
<evidence type="ECO:0000256" key="6">
    <source>
        <dbReference type="ARBA" id="ARBA00023136"/>
    </source>
</evidence>
<feature type="transmembrane region" description="Helical" evidence="8">
    <location>
        <begin position="103"/>
        <end position="125"/>
    </location>
</feature>
<dbReference type="GO" id="GO:0005886">
    <property type="term" value="C:plasma membrane"/>
    <property type="evidence" value="ECO:0007669"/>
    <property type="project" value="TreeGrafter"/>
</dbReference>
<reference evidence="10" key="1">
    <citation type="submission" date="2011-08" db="EMBL/GenBank/DDBJ databases">
        <title>The draft genome of Latimeria chalumnae.</title>
        <authorList>
            <person name="Di Palma F."/>
            <person name="Alfoldi J."/>
            <person name="Johnson J."/>
            <person name="Berlin A."/>
            <person name="Gnerre S."/>
            <person name="Jaffe D."/>
            <person name="MacCallum I."/>
            <person name="Young S."/>
            <person name="Walker B.J."/>
            <person name="Lander E."/>
            <person name="Lindblad-Toh K."/>
        </authorList>
    </citation>
    <scope>NUCLEOTIDE SEQUENCE [LARGE SCALE GENOMIC DNA]</scope>
    <source>
        <strain evidence="10">Wild caught</strain>
    </source>
</reference>
<dbReference type="AlphaFoldDB" id="H3AC59"/>
<gene>
    <name evidence="9" type="primary">EMP1</name>
</gene>
<evidence type="ECO:0000256" key="8">
    <source>
        <dbReference type="SAM" id="Phobius"/>
    </source>
</evidence>
<dbReference type="HOGENOM" id="CLU_138632_0_0_1"/>
<dbReference type="PANTHER" id="PTHR10671:SF85">
    <property type="entry name" value="EPITHELIAL MEMBRANE PROTEIN 1"/>
    <property type="match status" value="1"/>
</dbReference>
<dbReference type="Bgee" id="ENSLACG00000006412">
    <property type="expression patterns" value="Expressed in pectoral fin and 5 other cell types or tissues"/>
</dbReference>
<dbReference type="EMBL" id="AFYH01151218">
    <property type="status" value="NOT_ANNOTATED_CDS"/>
    <property type="molecule type" value="Genomic_DNA"/>
</dbReference>
<dbReference type="STRING" id="7897.ENSLACP00000007230"/>
<feature type="transmembrane region" description="Helical" evidence="8">
    <location>
        <begin position="131"/>
        <end position="156"/>
    </location>
</feature>
<dbReference type="FunFam" id="1.20.140.150:FF:000026">
    <property type="entry name" value="Epithelial membrane protein 1"/>
    <property type="match status" value="1"/>
</dbReference>
<evidence type="ECO:0000256" key="2">
    <source>
        <dbReference type="ARBA" id="ARBA00006864"/>
    </source>
</evidence>
<keyword evidence="6 8" id="KW-0472">Membrane</keyword>
<comment type="similarity">
    <text evidence="2">Belongs to the PMP-22/EMP/MP20 family.</text>
</comment>
<feature type="transmembrane region" description="Helical" evidence="8">
    <location>
        <begin position="67"/>
        <end position="91"/>
    </location>
</feature>
<dbReference type="eggNOG" id="ENOG502S26W">
    <property type="taxonomic scope" value="Eukaryota"/>
</dbReference>
<dbReference type="PANTHER" id="PTHR10671">
    <property type="entry name" value="EPITHELIAL MEMBRANE PROTEIN-RELATED"/>
    <property type="match status" value="1"/>
</dbReference>
<reference evidence="9" key="3">
    <citation type="submission" date="2025-09" db="UniProtKB">
        <authorList>
            <consortium name="Ensembl"/>
        </authorList>
    </citation>
    <scope>IDENTIFICATION</scope>
</reference>
<feature type="transmembrane region" description="Helical" evidence="8">
    <location>
        <begin position="7"/>
        <end position="28"/>
    </location>
</feature>
<dbReference type="Proteomes" id="UP000008672">
    <property type="component" value="Unassembled WGS sequence"/>
</dbReference>
<proteinExistence type="inferred from homology"/>
<dbReference type="OMA" id="CWMCILI"/>
<dbReference type="Ensembl" id="ENSLACT00000007290.1">
    <property type="protein sequence ID" value="ENSLACP00000007230.1"/>
    <property type="gene ID" value="ENSLACG00000006412.1"/>
</dbReference>
<dbReference type="InterPro" id="IPR004032">
    <property type="entry name" value="PMP22_EMP_MP20"/>
</dbReference>
<evidence type="ECO:0000256" key="1">
    <source>
        <dbReference type="ARBA" id="ARBA00004141"/>
    </source>
</evidence>
<evidence type="ECO:0000256" key="5">
    <source>
        <dbReference type="ARBA" id="ARBA00022989"/>
    </source>
</evidence>
<dbReference type="EMBL" id="AFYH01151219">
    <property type="status" value="NOT_ANNOTATED_CDS"/>
    <property type="molecule type" value="Genomic_DNA"/>
</dbReference>
<keyword evidence="7" id="KW-0325">Glycoprotein</keyword>
<name>H3AC59_LATCH</name>
<keyword evidence="5 8" id="KW-1133">Transmembrane helix</keyword>
<dbReference type="Pfam" id="PF00822">
    <property type="entry name" value="PMP22_Claudin"/>
    <property type="match status" value="1"/>
</dbReference>
<evidence type="ECO:0000256" key="4">
    <source>
        <dbReference type="ARBA" id="ARBA00022692"/>
    </source>
</evidence>
<dbReference type="Gene3D" id="1.20.140.150">
    <property type="match status" value="1"/>
</dbReference>
<evidence type="ECO:0000313" key="9">
    <source>
        <dbReference type="Ensembl" id="ENSLACP00000007230.1"/>
    </source>
</evidence>
<dbReference type="GeneTree" id="ENSGT00950000182696"/>
<evidence type="ECO:0000256" key="3">
    <source>
        <dbReference type="ARBA" id="ARBA00013553"/>
    </source>
</evidence>
<evidence type="ECO:0000256" key="7">
    <source>
        <dbReference type="ARBA" id="ARBA00023180"/>
    </source>
</evidence>
<sequence length="161" mass="18345">RELKMLVLLGAIFIFHITSIITLLISTIDNSWWVTEVNSMDIWKLCFFNSTNCVSLPEKNQDDYLQAVQACMVLSCIFAVISLVVFVLQLFTLEKGQRFTISGIIQLLSCLCVMIAAIIYAVHFHKDDDGWYGYSFVLAWFSFALTLIIGIIYLALRKKGE</sequence>
<dbReference type="InterPro" id="IPR004031">
    <property type="entry name" value="PMP22/EMP/MP20/Claudin"/>
</dbReference>
<dbReference type="InterPro" id="IPR050579">
    <property type="entry name" value="PMP-22/EMP/MP20-like"/>
</dbReference>
<comment type="subcellular location">
    <subcellularLocation>
        <location evidence="1">Membrane</location>
        <topology evidence="1">Multi-pass membrane protein</topology>
    </subcellularLocation>
</comment>
<keyword evidence="4 8" id="KW-0812">Transmembrane</keyword>
<dbReference type="PROSITE" id="PS01222">
    <property type="entry name" value="PMP22_2"/>
    <property type="match status" value="1"/>
</dbReference>
<protein>
    <recommendedName>
        <fullName evidence="3">Epithelial membrane protein 1</fullName>
    </recommendedName>
</protein>